<dbReference type="InterPro" id="IPR032675">
    <property type="entry name" value="LRR_dom_sf"/>
</dbReference>
<evidence type="ECO:0008006" key="10">
    <source>
        <dbReference type="Google" id="ProtNLM"/>
    </source>
</evidence>
<evidence type="ECO:0000256" key="2">
    <source>
        <dbReference type="ARBA" id="ARBA00023157"/>
    </source>
</evidence>
<keyword evidence="4" id="KW-0812">Transmembrane</keyword>
<keyword evidence="4" id="KW-1133">Transmembrane helix</keyword>
<dbReference type="Proteomes" id="UP001168877">
    <property type="component" value="Unassembled WGS sequence"/>
</dbReference>
<feature type="transmembrane region" description="Helical" evidence="4">
    <location>
        <begin position="435"/>
        <end position="458"/>
    </location>
</feature>
<keyword evidence="1 5" id="KW-0732">Signal</keyword>
<evidence type="ECO:0000313" key="8">
    <source>
        <dbReference type="EMBL" id="KAK0598302.1"/>
    </source>
</evidence>
<dbReference type="AlphaFoldDB" id="A0AA39VZ23"/>
<dbReference type="InterPro" id="IPR003609">
    <property type="entry name" value="Pan_app"/>
</dbReference>
<dbReference type="PROSITE" id="PS50927">
    <property type="entry name" value="BULB_LECTIN"/>
    <property type="match status" value="1"/>
</dbReference>
<dbReference type="SUPFAM" id="SSF52047">
    <property type="entry name" value="RNI-like"/>
    <property type="match status" value="1"/>
</dbReference>
<name>A0AA39VZ23_ACESA</name>
<sequence>MAIKGILNHILVRFSCLIVLLSYHSYSVNHGDTLHQGQVFKHGDQLLSAAAGKFSLAFIYRHNGYHLGVQYNRLQPDNVDVPISYSTVWVANPNNPITDKSTNLSIDASDGNLKIFHSGGNPIPVSLVEGARNTSATLLSSGNLVLQEMNSAGSVKRVLWQSFDYPTDTLLPGMKLGFNLQTGYQWFLRSWLTVGNPAQGSFTLVMDPNDSNKLNVMWFREVHCSVVFLNGNFNFSSSITNDRVKSYDFTYISNEQEKYFNYSLLDFTTTYPILTLAVDGSLLDGDLSPIACELSEILENQKKHACRRSVSPYFSSKHGFMSGERTNFKGSDHMTISDCKIKCWNDCSCVAFSIRNETNGTGCEIWNREANFIESKTIINTPSVYILEYKEKFAEKKWRIHRIGPIIAAVLIVLMFCLCYLTWRKYKAKEEKWWLPLIIAVGVVLAIPLLCYSCYMIWRKLRAKEVSAGEISGCENLEYLCDDIGSSKALRTLTVVGCPSLLSLQTLFLGEKLNLRIQMEEDDSHQDLNSTRIQLRSIFIQGLPNLEDLPQWLLHGNTLEALTIDECPNFIALPVSLQNLQSLQLLAILYCPKLTSLPEGYFSEKISNLRGLSCTN</sequence>
<dbReference type="PROSITE" id="PS50948">
    <property type="entry name" value="PAN"/>
    <property type="match status" value="1"/>
</dbReference>
<dbReference type="Pfam" id="PF08276">
    <property type="entry name" value="PAN_2"/>
    <property type="match status" value="1"/>
</dbReference>
<dbReference type="EMBL" id="JAUESC010000004">
    <property type="protein sequence ID" value="KAK0598302.1"/>
    <property type="molecule type" value="Genomic_DNA"/>
</dbReference>
<dbReference type="PANTHER" id="PTHR32444:SF226">
    <property type="entry name" value="BULB-TYPE LECTIN DOMAIN-CONTAINING PROTEIN"/>
    <property type="match status" value="1"/>
</dbReference>
<evidence type="ECO:0000259" key="7">
    <source>
        <dbReference type="PROSITE" id="PS50948"/>
    </source>
</evidence>
<protein>
    <recommendedName>
        <fullName evidence="10">Bulb-type lectin domain-containing protein</fullName>
    </recommendedName>
</protein>
<feature type="signal peptide" evidence="5">
    <location>
        <begin position="1"/>
        <end position="27"/>
    </location>
</feature>
<comment type="caution">
    <text evidence="8">The sequence shown here is derived from an EMBL/GenBank/DDBJ whole genome shotgun (WGS) entry which is preliminary data.</text>
</comment>
<feature type="domain" description="Apple" evidence="7">
    <location>
        <begin position="306"/>
        <end position="391"/>
    </location>
</feature>
<evidence type="ECO:0000313" key="9">
    <source>
        <dbReference type="Proteomes" id="UP001168877"/>
    </source>
</evidence>
<dbReference type="PANTHER" id="PTHR32444">
    <property type="entry name" value="BULB-TYPE LECTIN DOMAIN-CONTAINING PROTEIN"/>
    <property type="match status" value="1"/>
</dbReference>
<reference evidence="8" key="2">
    <citation type="submission" date="2023-06" db="EMBL/GenBank/DDBJ databases">
        <authorList>
            <person name="Swenson N.G."/>
            <person name="Wegrzyn J.L."/>
            <person name="Mcevoy S.L."/>
        </authorList>
    </citation>
    <scope>NUCLEOTIDE SEQUENCE</scope>
    <source>
        <strain evidence="8">NS2018</strain>
        <tissue evidence="8">Leaf</tissue>
    </source>
</reference>
<gene>
    <name evidence="8" type="ORF">LWI29_033520</name>
</gene>
<feature type="transmembrane region" description="Helical" evidence="4">
    <location>
        <begin position="403"/>
        <end position="423"/>
    </location>
</feature>
<keyword evidence="4" id="KW-0472">Membrane</keyword>
<accession>A0AA39VZ23</accession>
<evidence type="ECO:0000256" key="1">
    <source>
        <dbReference type="ARBA" id="ARBA00022729"/>
    </source>
</evidence>
<dbReference type="Gene3D" id="2.90.10.10">
    <property type="entry name" value="Bulb-type lectin domain"/>
    <property type="match status" value="1"/>
</dbReference>
<dbReference type="InterPro" id="IPR036426">
    <property type="entry name" value="Bulb-type_lectin_dom_sf"/>
</dbReference>
<evidence type="ECO:0000256" key="5">
    <source>
        <dbReference type="SAM" id="SignalP"/>
    </source>
</evidence>
<dbReference type="InterPro" id="IPR001480">
    <property type="entry name" value="Bulb-type_lectin_dom"/>
</dbReference>
<reference evidence="8" key="1">
    <citation type="journal article" date="2022" name="Plant J.">
        <title>Strategies of tolerance reflected in two North American maple genomes.</title>
        <authorList>
            <person name="McEvoy S.L."/>
            <person name="Sezen U.U."/>
            <person name="Trouern-Trend A."/>
            <person name="McMahon S.M."/>
            <person name="Schaberg P.G."/>
            <person name="Yang J."/>
            <person name="Wegrzyn J.L."/>
            <person name="Swenson N.G."/>
        </authorList>
    </citation>
    <scope>NUCLEOTIDE SEQUENCE</scope>
    <source>
        <strain evidence="8">NS2018</strain>
    </source>
</reference>
<dbReference type="Gene3D" id="3.80.10.10">
    <property type="entry name" value="Ribonuclease Inhibitor"/>
    <property type="match status" value="1"/>
</dbReference>
<dbReference type="SMART" id="SM00108">
    <property type="entry name" value="B_lectin"/>
    <property type="match status" value="1"/>
</dbReference>
<dbReference type="SUPFAM" id="SSF51110">
    <property type="entry name" value="alpha-D-mannose-specific plant lectins"/>
    <property type="match status" value="1"/>
</dbReference>
<feature type="chain" id="PRO_5041267757" description="Bulb-type lectin domain-containing protein" evidence="5">
    <location>
        <begin position="28"/>
        <end position="616"/>
    </location>
</feature>
<feature type="domain" description="Bulb-type lectin" evidence="6">
    <location>
        <begin position="31"/>
        <end position="159"/>
    </location>
</feature>
<keyword evidence="9" id="KW-1185">Reference proteome</keyword>
<keyword evidence="2" id="KW-1015">Disulfide bond</keyword>
<evidence type="ECO:0000256" key="3">
    <source>
        <dbReference type="ARBA" id="ARBA00023180"/>
    </source>
</evidence>
<evidence type="ECO:0000256" key="4">
    <source>
        <dbReference type="SAM" id="Phobius"/>
    </source>
</evidence>
<dbReference type="Pfam" id="PF01453">
    <property type="entry name" value="B_lectin"/>
    <property type="match status" value="1"/>
</dbReference>
<keyword evidence="3" id="KW-0325">Glycoprotein</keyword>
<proteinExistence type="predicted"/>
<organism evidence="8 9">
    <name type="scientific">Acer saccharum</name>
    <name type="common">Sugar maple</name>
    <dbReference type="NCBI Taxonomy" id="4024"/>
    <lineage>
        <taxon>Eukaryota</taxon>
        <taxon>Viridiplantae</taxon>
        <taxon>Streptophyta</taxon>
        <taxon>Embryophyta</taxon>
        <taxon>Tracheophyta</taxon>
        <taxon>Spermatophyta</taxon>
        <taxon>Magnoliopsida</taxon>
        <taxon>eudicotyledons</taxon>
        <taxon>Gunneridae</taxon>
        <taxon>Pentapetalae</taxon>
        <taxon>rosids</taxon>
        <taxon>malvids</taxon>
        <taxon>Sapindales</taxon>
        <taxon>Sapindaceae</taxon>
        <taxon>Hippocastanoideae</taxon>
        <taxon>Acereae</taxon>
        <taxon>Acer</taxon>
    </lineage>
</organism>
<evidence type="ECO:0000259" key="6">
    <source>
        <dbReference type="PROSITE" id="PS50927"/>
    </source>
</evidence>